<dbReference type="GeneID" id="95548194"/>
<dbReference type="Proteomes" id="UP000192911">
    <property type="component" value="Unassembled WGS sequence"/>
</dbReference>
<protein>
    <submittedName>
        <fullName evidence="7">Outer membrane protein</fullName>
    </submittedName>
</protein>
<feature type="chain" id="PRO_5012891707" evidence="6">
    <location>
        <begin position="27"/>
        <end position="268"/>
    </location>
</feature>
<dbReference type="PANTHER" id="PTHR38776">
    <property type="entry name" value="MLTA-INTERACTING PROTEIN-RELATED"/>
    <property type="match status" value="1"/>
</dbReference>
<evidence type="ECO:0000256" key="2">
    <source>
        <dbReference type="ARBA" id="ARBA00005722"/>
    </source>
</evidence>
<feature type="signal peptide" evidence="6">
    <location>
        <begin position="1"/>
        <end position="26"/>
    </location>
</feature>
<evidence type="ECO:0000313" key="8">
    <source>
        <dbReference type="Proteomes" id="UP000192911"/>
    </source>
</evidence>
<proteinExistence type="inferred from homology"/>
<keyword evidence="4" id="KW-0472">Membrane</keyword>
<reference evidence="8" key="1">
    <citation type="submission" date="2017-04" db="EMBL/GenBank/DDBJ databases">
        <authorList>
            <person name="Varghese N."/>
            <person name="Submissions S."/>
        </authorList>
    </citation>
    <scope>NUCLEOTIDE SEQUENCE [LARGE SCALE GENOMIC DNA]</scope>
    <source>
        <strain evidence="8">Ballard 720</strain>
    </source>
</reference>
<dbReference type="Pfam" id="PF06629">
    <property type="entry name" value="MipA"/>
    <property type="match status" value="1"/>
</dbReference>
<evidence type="ECO:0000256" key="6">
    <source>
        <dbReference type="SAM" id="SignalP"/>
    </source>
</evidence>
<evidence type="ECO:0000256" key="1">
    <source>
        <dbReference type="ARBA" id="ARBA00004442"/>
    </source>
</evidence>
<evidence type="ECO:0000256" key="4">
    <source>
        <dbReference type="ARBA" id="ARBA00023136"/>
    </source>
</evidence>
<name>A0A1X7H5K7_TRICW</name>
<dbReference type="GO" id="GO:0009279">
    <property type="term" value="C:cell outer membrane"/>
    <property type="evidence" value="ECO:0007669"/>
    <property type="project" value="UniProtKB-SubCell"/>
</dbReference>
<dbReference type="EMBL" id="FXAH01000021">
    <property type="protein sequence ID" value="SMF79277.1"/>
    <property type="molecule type" value="Genomic_DNA"/>
</dbReference>
<accession>A0A1X7H5K7</accession>
<dbReference type="PANTHER" id="PTHR38776:SF1">
    <property type="entry name" value="MLTA-INTERACTING PROTEIN-RELATED"/>
    <property type="match status" value="1"/>
</dbReference>
<dbReference type="RefSeq" id="WP_233212123.1">
    <property type="nucleotide sequence ID" value="NZ_BSQD01000019.1"/>
</dbReference>
<organism evidence="7 8">
    <name type="scientific">Trinickia caryophylli</name>
    <name type="common">Paraburkholderia caryophylli</name>
    <dbReference type="NCBI Taxonomy" id="28094"/>
    <lineage>
        <taxon>Bacteria</taxon>
        <taxon>Pseudomonadati</taxon>
        <taxon>Pseudomonadota</taxon>
        <taxon>Betaproteobacteria</taxon>
        <taxon>Burkholderiales</taxon>
        <taxon>Burkholderiaceae</taxon>
        <taxon>Trinickia</taxon>
    </lineage>
</organism>
<keyword evidence="5" id="KW-0998">Cell outer membrane</keyword>
<evidence type="ECO:0000256" key="3">
    <source>
        <dbReference type="ARBA" id="ARBA00022729"/>
    </source>
</evidence>
<keyword evidence="8" id="KW-1185">Reference proteome</keyword>
<comment type="subcellular location">
    <subcellularLocation>
        <location evidence="1">Cell outer membrane</location>
    </subcellularLocation>
</comment>
<evidence type="ECO:0000256" key="5">
    <source>
        <dbReference type="ARBA" id="ARBA00023237"/>
    </source>
</evidence>
<keyword evidence="3 6" id="KW-0732">Signal</keyword>
<gene>
    <name evidence="7" type="ORF">SAMN06295900_1215</name>
</gene>
<evidence type="ECO:0000313" key="7">
    <source>
        <dbReference type="EMBL" id="SMF79277.1"/>
    </source>
</evidence>
<dbReference type="AlphaFoldDB" id="A0A1X7H5K7"/>
<sequence length="268" mass="29270">MTTNRPLRVYLLALSSAAWLPCVAHADEDATAASNGFTFLSDTPNVTHWGLGAGVGVRASPYAGDGADVTPLPLVYFENKWARLFGTTLDLKIGQWEGVSVALRGQVGLFGGYKQSDAPILNGMEDRDGIAFWYGPALAWQSPFGTLSGSYLVGGNKGQRATIDFSKSFKSGNWSLTPRLGAEWLSNEYVDYYYGVTAPEARTWRPAYSGSSTWKASGGVRVDYSLTPRQQVTFDVGVSYLGRGISDSPLTGRRWLPEARLGYMYRFK</sequence>
<dbReference type="STRING" id="28094.SAMN06295900_1215"/>
<dbReference type="InterPro" id="IPR010583">
    <property type="entry name" value="MipA"/>
</dbReference>
<comment type="similarity">
    <text evidence="2">Belongs to the MipA/OmpV family.</text>
</comment>